<dbReference type="Proteomes" id="UP000692954">
    <property type="component" value="Unassembled WGS sequence"/>
</dbReference>
<accession>A0A8S1RED0</accession>
<dbReference type="EMBL" id="CAJJDN010000169">
    <property type="protein sequence ID" value="CAD8126626.1"/>
    <property type="molecule type" value="Genomic_DNA"/>
</dbReference>
<dbReference type="GO" id="GO:0004674">
    <property type="term" value="F:protein serine/threonine kinase activity"/>
    <property type="evidence" value="ECO:0007669"/>
    <property type="project" value="InterPro"/>
</dbReference>
<evidence type="ECO:0000256" key="2">
    <source>
        <dbReference type="ARBA" id="ARBA00022741"/>
    </source>
</evidence>
<evidence type="ECO:0000256" key="3">
    <source>
        <dbReference type="ARBA" id="ARBA00022777"/>
    </source>
</evidence>
<keyword evidence="7" id="KW-1185">Reference proteome</keyword>
<reference evidence="6" key="1">
    <citation type="submission" date="2021-01" db="EMBL/GenBank/DDBJ databases">
        <authorList>
            <consortium name="Genoscope - CEA"/>
            <person name="William W."/>
        </authorList>
    </citation>
    <scope>NUCLEOTIDE SEQUENCE</scope>
</reference>
<dbReference type="OrthoDB" id="309386at2759"/>
<dbReference type="GO" id="GO:0016020">
    <property type="term" value="C:membrane"/>
    <property type="evidence" value="ECO:0007669"/>
    <property type="project" value="TreeGrafter"/>
</dbReference>
<dbReference type="InterPro" id="IPR000719">
    <property type="entry name" value="Prot_kinase_dom"/>
</dbReference>
<name>A0A8S1RED0_9CILI</name>
<dbReference type="CDD" id="cd00180">
    <property type="entry name" value="PKc"/>
    <property type="match status" value="1"/>
</dbReference>
<evidence type="ECO:0000256" key="1">
    <source>
        <dbReference type="ARBA" id="ARBA00022679"/>
    </source>
</evidence>
<proteinExistence type="predicted"/>
<dbReference type="PANTHER" id="PTHR24348">
    <property type="entry name" value="SERINE/THREONINE-PROTEIN KINASE UNC-51-RELATED"/>
    <property type="match status" value="1"/>
</dbReference>
<gene>
    <name evidence="6" type="ORF">PSON_ATCC_30995.1.T1690022</name>
</gene>
<organism evidence="6 7">
    <name type="scientific">Paramecium sonneborni</name>
    <dbReference type="NCBI Taxonomy" id="65129"/>
    <lineage>
        <taxon>Eukaryota</taxon>
        <taxon>Sar</taxon>
        <taxon>Alveolata</taxon>
        <taxon>Ciliophora</taxon>
        <taxon>Intramacronucleata</taxon>
        <taxon>Oligohymenophorea</taxon>
        <taxon>Peniculida</taxon>
        <taxon>Parameciidae</taxon>
        <taxon>Paramecium</taxon>
    </lineage>
</organism>
<keyword evidence="4" id="KW-0067">ATP-binding</keyword>
<evidence type="ECO:0000313" key="6">
    <source>
        <dbReference type="EMBL" id="CAD8126626.1"/>
    </source>
</evidence>
<dbReference type="GO" id="GO:0005524">
    <property type="term" value="F:ATP binding"/>
    <property type="evidence" value="ECO:0007669"/>
    <property type="project" value="UniProtKB-KW"/>
</dbReference>
<dbReference type="GO" id="GO:0010506">
    <property type="term" value="P:regulation of autophagy"/>
    <property type="evidence" value="ECO:0007669"/>
    <property type="project" value="InterPro"/>
</dbReference>
<dbReference type="PROSITE" id="PS50011">
    <property type="entry name" value="PROTEIN_KINASE_DOM"/>
    <property type="match status" value="1"/>
</dbReference>
<dbReference type="Pfam" id="PF00069">
    <property type="entry name" value="Pkinase"/>
    <property type="match status" value="1"/>
</dbReference>
<comment type="caution">
    <text evidence="6">The sequence shown here is derived from an EMBL/GenBank/DDBJ whole genome shotgun (WGS) entry which is preliminary data.</text>
</comment>
<evidence type="ECO:0000259" key="5">
    <source>
        <dbReference type="PROSITE" id="PS50011"/>
    </source>
</evidence>
<evidence type="ECO:0000313" key="7">
    <source>
        <dbReference type="Proteomes" id="UP000692954"/>
    </source>
</evidence>
<sequence>MELEKRLSAFAIEQLQKAYEYCGSEGTIHFYNYWEQNVLQYCILKVIIYKEQQEVEKELKIYDQFLKSLNDNPNLVKTLKVIHLRDLKLICILMQKCNINLQDYMRKSLTFNSILIFFHQFLNGYQSLYQSRVVHRDIKPENILVYFQNNQPIYKISDFGVSKICHFYFNTQSQVGTAQYTAPE</sequence>
<evidence type="ECO:0000256" key="4">
    <source>
        <dbReference type="ARBA" id="ARBA00022840"/>
    </source>
</evidence>
<keyword evidence="2" id="KW-0547">Nucleotide-binding</keyword>
<dbReference type="PROSITE" id="PS00108">
    <property type="entry name" value="PROTEIN_KINASE_ST"/>
    <property type="match status" value="1"/>
</dbReference>
<protein>
    <recommendedName>
        <fullName evidence="5">Protein kinase domain-containing protein</fullName>
    </recommendedName>
</protein>
<dbReference type="GO" id="GO:0005829">
    <property type="term" value="C:cytosol"/>
    <property type="evidence" value="ECO:0007669"/>
    <property type="project" value="TreeGrafter"/>
</dbReference>
<dbReference type="InterPro" id="IPR008271">
    <property type="entry name" value="Ser/Thr_kinase_AS"/>
</dbReference>
<feature type="domain" description="Protein kinase" evidence="5">
    <location>
        <begin position="1"/>
        <end position="184"/>
    </location>
</feature>
<dbReference type="GO" id="GO:0000407">
    <property type="term" value="C:phagophore assembly site"/>
    <property type="evidence" value="ECO:0007669"/>
    <property type="project" value="TreeGrafter"/>
</dbReference>
<keyword evidence="1" id="KW-0808">Transferase</keyword>
<dbReference type="GO" id="GO:0000045">
    <property type="term" value="P:autophagosome assembly"/>
    <property type="evidence" value="ECO:0007669"/>
    <property type="project" value="TreeGrafter"/>
</dbReference>
<dbReference type="PANTHER" id="PTHR24348:SF22">
    <property type="entry name" value="NON-SPECIFIC SERINE_THREONINE PROTEIN KINASE"/>
    <property type="match status" value="1"/>
</dbReference>
<dbReference type="GO" id="GO:0005776">
    <property type="term" value="C:autophagosome"/>
    <property type="evidence" value="ECO:0007669"/>
    <property type="project" value="TreeGrafter"/>
</dbReference>
<dbReference type="AlphaFoldDB" id="A0A8S1RED0"/>
<keyword evidence="3" id="KW-0418">Kinase</keyword>
<dbReference type="SMART" id="SM00220">
    <property type="entry name" value="S_TKc"/>
    <property type="match status" value="1"/>
</dbReference>
<dbReference type="InterPro" id="IPR045269">
    <property type="entry name" value="Atg1-like"/>
</dbReference>